<dbReference type="InterPro" id="IPR006558">
    <property type="entry name" value="LamG-like"/>
</dbReference>
<evidence type="ECO:0000259" key="4">
    <source>
        <dbReference type="SMART" id="SM00560"/>
    </source>
</evidence>
<keyword evidence="2" id="KW-1015">Disulfide bond</keyword>
<name>A0A5P8E9V4_9BACT</name>
<evidence type="ECO:0000313" key="6">
    <source>
        <dbReference type="Proteomes" id="UP000249375"/>
    </source>
</evidence>
<dbReference type="InterPro" id="IPR013320">
    <property type="entry name" value="ConA-like_dom_sf"/>
</dbReference>
<dbReference type="InterPro" id="IPR032979">
    <property type="entry name" value="ENGase"/>
</dbReference>
<dbReference type="Gene3D" id="2.60.120.200">
    <property type="match status" value="1"/>
</dbReference>
<keyword evidence="1 3" id="KW-0732">Signal</keyword>
<reference evidence="5 6" key="1">
    <citation type="submission" date="2018-11" db="EMBL/GenBank/DDBJ databases">
        <authorList>
            <person name="Na S.W."/>
            <person name="Baik M."/>
        </authorList>
    </citation>
    <scope>NUCLEOTIDE SEQUENCE [LARGE SCALE GENOMIC DNA]</scope>
    <source>
        <strain evidence="5 6">E39</strain>
    </source>
</reference>
<sequence>MNFKKLLLCGFALMAVSASAQELKDGYISWGPGSSDFPSTLNTWTPGSQVTEDDNFFISRVKPRERFRNQKTQVNTSLTAANDKKLLAWLPVNSSSKNGLPDGVFDSEVFTMWPYVTHWGNWTAPVGRIPGAFLDVAHKNGVAVSGVASIPWGNINTQPNWMNFLNTLPNYTEKAAQFFKYYGIDGIGYNSEFTGGYSYMSKIRNFHANLVKEMRKVNPLFENLWYDGTNDNGTIQFDNGLYTHNDDNFGNGDNVRTSLFFNYNWNSDALLSSSATYARTINRDPLDLYAGVNMQGGQPGSDSWPVLKNYPISIGLWGAHSTNMFWESRGELGSAPEQNQRAYMLRTESWFTGGTRNPANCPEVISSMKYTAYNTNFHGMSTFMSARSSLKWDLNEEPFISYFNIGNGKFFNWKGKQENDREWYNVGVQDYLPTWRWWFSNGLLTTSVPSSGLDAEFVWDDAYVGGSTARIYGSAADEYLHLFKTDFALQTGDVITFRYKVMKGSADINLVLTTVNSERVAVDESAMSLLTTSQDTDEDVWVEKTFTVGSSLSGKELALVALHFQNASDLNLYLGEFSIVRGTAATPAKPVVTKTQVLSYTRKGYDGKIIFEMPNDKATGEPCYNLDVKTSFFKLWAQQEGCEPVFMGITTSWAGMYYSAPLNLKAASHNIRFGVSATSLDHKSDSEIAWGDYLNPGTYVFNDDVQIDKTTIKPNEEFTMSFVDPAHEDASWVLLDAAGNTVFSATGHTVTCPGLPEIGSYNLRVRGPHYNSAGTSRLNTSRTFASFVQITSEGVGALPQIYTLTGNGEEADITVEAGDEVAMAYTGRKADGAGSQGVNMNEQRFGASCANLGIANKQPFTVAFWLKLNKVQDGTQFFSVANKNDGWPLTDWGWVWSTIGGSGNLGWITFRNSIQAENPPSVVYKYDNTKLPVGNWVHLALAVDFNSSGQMHFELYINGEKETPSGGRVNGTDTSGDPGYQNFTYVIDEYDVLAIGGTAHGRVGIDGVIDNFQVWKKAITADEAKLSMGDLNPSSLPSGLTYFWDLETAAEGTKFMSKGSGASIPCGVHTYTASGGEGQGIITWQTPEYTSGCPFISGTAFPVETKPEWKAKKATIVESEGTDQAGSAKLTYAKGGDYSVTLTLANSLGSDSKTFSVIKVDATDAIGSVAETEMKAYTVGEDVFVDFAETGNYGVALYTIDGRCIVQKSVTVGGKEKVRIHAPQQGVYILRVEKDGKTVRSAKLLRK</sequence>
<dbReference type="Gene3D" id="2.60.120.260">
    <property type="entry name" value="Galactose-binding domain-like"/>
    <property type="match status" value="1"/>
</dbReference>
<dbReference type="EMBL" id="CP033459">
    <property type="protein sequence ID" value="QFQ13703.1"/>
    <property type="molecule type" value="Genomic_DNA"/>
</dbReference>
<dbReference type="InterPro" id="IPR005201">
    <property type="entry name" value="TIM_ENGase"/>
</dbReference>
<dbReference type="Pfam" id="PF03644">
    <property type="entry name" value="Glyco_hydro_85"/>
    <property type="match status" value="1"/>
</dbReference>
<dbReference type="GO" id="GO:0005829">
    <property type="term" value="C:cytosol"/>
    <property type="evidence" value="ECO:0007669"/>
    <property type="project" value="UniProtKB-SubCell"/>
</dbReference>
<dbReference type="SMART" id="SM00560">
    <property type="entry name" value="LamGL"/>
    <property type="match status" value="1"/>
</dbReference>
<feature type="chain" id="PRO_5024390637" evidence="3">
    <location>
        <begin position="21"/>
        <end position="1247"/>
    </location>
</feature>
<dbReference type="SUPFAM" id="SSF49899">
    <property type="entry name" value="Concanavalin A-like lectins/glucanases"/>
    <property type="match status" value="1"/>
</dbReference>
<dbReference type="Gene3D" id="3.20.20.80">
    <property type="entry name" value="Glycosidases"/>
    <property type="match status" value="1"/>
</dbReference>
<dbReference type="GO" id="GO:0033925">
    <property type="term" value="F:mannosyl-glycoprotein endo-beta-N-acetylglucosaminidase activity"/>
    <property type="evidence" value="ECO:0007669"/>
    <property type="project" value="InterPro"/>
</dbReference>
<dbReference type="Proteomes" id="UP000249375">
    <property type="component" value="Chromosome"/>
</dbReference>
<dbReference type="AlphaFoldDB" id="A0A5P8E9V4"/>
<evidence type="ECO:0000256" key="2">
    <source>
        <dbReference type="ARBA" id="ARBA00023157"/>
    </source>
</evidence>
<proteinExistence type="predicted"/>
<keyword evidence="6" id="KW-1185">Reference proteome</keyword>
<evidence type="ECO:0000256" key="3">
    <source>
        <dbReference type="SAM" id="SignalP"/>
    </source>
</evidence>
<protein>
    <submittedName>
        <fullName evidence="5">T9SS C-terminal target domain-containing protein</fullName>
    </submittedName>
</protein>
<dbReference type="Pfam" id="PF13385">
    <property type="entry name" value="Laminin_G_3"/>
    <property type="match status" value="1"/>
</dbReference>
<dbReference type="PANTHER" id="PTHR13246">
    <property type="entry name" value="ENDO BETA N-ACETYLGLUCOSAMINIDASE"/>
    <property type="match status" value="1"/>
</dbReference>
<feature type="domain" description="LamG-like jellyroll fold" evidence="4">
    <location>
        <begin position="858"/>
        <end position="1022"/>
    </location>
</feature>
<accession>A0A5P8E9V4</accession>
<dbReference type="RefSeq" id="WP_111898515.1">
    <property type="nucleotide sequence ID" value="NZ_CP033459.1"/>
</dbReference>
<evidence type="ECO:0000313" key="5">
    <source>
        <dbReference type="EMBL" id="QFQ13703.1"/>
    </source>
</evidence>
<dbReference type="OrthoDB" id="1037816at2"/>
<feature type="signal peptide" evidence="3">
    <location>
        <begin position="1"/>
        <end position="20"/>
    </location>
</feature>
<gene>
    <name evidence="5" type="ORF">C7Y71_004085</name>
</gene>
<organism evidence="5 6">
    <name type="scientific">Pseudoprevotella muciniphila</name>
    <dbReference type="NCBI Taxonomy" id="2133944"/>
    <lineage>
        <taxon>Bacteria</taxon>
        <taxon>Pseudomonadati</taxon>
        <taxon>Bacteroidota</taxon>
        <taxon>Bacteroidia</taxon>
        <taxon>Bacteroidales</taxon>
        <taxon>Prevotellaceae</taxon>
        <taxon>Pseudoprevotella</taxon>
    </lineage>
</organism>
<evidence type="ECO:0000256" key="1">
    <source>
        <dbReference type="ARBA" id="ARBA00022729"/>
    </source>
</evidence>
<dbReference type="NCBIfam" id="TIGR04183">
    <property type="entry name" value="Por_Secre_tail"/>
    <property type="match status" value="1"/>
</dbReference>
<dbReference type="InterPro" id="IPR026444">
    <property type="entry name" value="Secre_tail"/>
</dbReference>
<dbReference type="GO" id="GO:0005975">
    <property type="term" value="P:carbohydrate metabolic process"/>
    <property type="evidence" value="ECO:0007669"/>
    <property type="project" value="UniProtKB-ARBA"/>
</dbReference>
<dbReference type="PANTHER" id="PTHR13246:SF1">
    <property type="entry name" value="CYTOSOLIC ENDO-BETA-N-ACETYLGLUCOSAMINIDASE"/>
    <property type="match status" value="1"/>
</dbReference>
<dbReference type="KEGG" id="alq:C7Y71_004085"/>